<dbReference type="InterPro" id="IPR037128">
    <property type="entry name" value="Quinolinate_PRibosylTase_N_sf"/>
</dbReference>
<keyword evidence="5 9" id="KW-0662">Pyridine nucleotide biosynthesis</keyword>
<gene>
    <name evidence="13" type="primary">nadC</name>
    <name evidence="13" type="ORF">R6Y96_04805</name>
</gene>
<evidence type="ECO:0000313" key="14">
    <source>
        <dbReference type="Proteomes" id="UP001305652"/>
    </source>
</evidence>
<dbReference type="InterPro" id="IPR013785">
    <property type="entry name" value="Aldolase_TIM"/>
</dbReference>
<proteinExistence type="inferred from homology"/>
<dbReference type="FunFam" id="3.20.20.70:FF:000030">
    <property type="entry name" value="Nicotinate-nucleotide pyrophosphorylase, carboxylating"/>
    <property type="match status" value="1"/>
</dbReference>
<feature type="domain" description="Quinolinate phosphoribosyl transferase N-terminal" evidence="12">
    <location>
        <begin position="21"/>
        <end position="103"/>
    </location>
</feature>
<dbReference type="InterPro" id="IPR027277">
    <property type="entry name" value="NadC/ModD"/>
</dbReference>
<comment type="subunit">
    <text evidence="4 9">Hexamer formed by 3 homodimers.</text>
</comment>
<dbReference type="AlphaFoldDB" id="A0AAX4FXG3"/>
<dbReference type="CDD" id="cd01572">
    <property type="entry name" value="QPRTase"/>
    <property type="match status" value="1"/>
</dbReference>
<comment type="function">
    <text evidence="1 9">Involved in the catabolism of quinolinic acid (QA).</text>
</comment>
<evidence type="ECO:0000256" key="3">
    <source>
        <dbReference type="ARBA" id="ARBA00009400"/>
    </source>
</evidence>
<feature type="binding site" evidence="10">
    <location>
        <begin position="239"/>
        <end position="241"/>
    </location>
    <ligand>
        <name>substrate</name>
    </ligand>
</feature>
<keyword evidence="6 9" id="KW-0328">Glycosyltransferase</keyword>
<dbReference type="InterPro" id="IPR036068">
    <property type="entry name" value="Nicotinate_pribotase-like_C"/>
</dbReference>
<evidence type="ECO:0000256" key="5">
    <source>
        <dbReference type="ARBA" id="ARBA00022642"/>
    </source>
</evidence>
<evidence type="ECO:0000256" key="8">
    <source>
        <dbReference type="ARBA" id="ARBA00047445"/>
    </source>
</evidence>
<dbReference type="SUPFAM" id="SSF51690">
    <property type="entry name" value="Nicotinate/Quinolinate PRTase C-terminal domain-like"/>
    <property type="match status" value="1"/>
</dbReference>
<evidence type="ECO:0000256" key="10">
    <source>
        <dbReference type="PIRSR" id="PIRSR006250-1"/>
    </source>
</evidence>
<dbReference type="NCBIfam" id="TIGR00078">
    <property type="entry name" value="nadC"/>
    <property type="match status" value="1"/>
</dbReference>
<dbReference type="GO" id="GO:0005737">
    <property type="term" value="C:cytoplasm"/>
    <property type="evidence" value="ECO:0007669"/>
    <property type="project" value="TreeGrafter"/>
</dbReference>
<dbReference type="Gene3D" id="3.90.1170.20">
    <property type="entry name" value="Quinolinate phosphoribosyl transferase, N-terminal domain"/>
    <property type="match status" value="1"/>
</dbReference>
<feature type="binding site" evidence="10">
    <location>
        <position position="152"/>
    </location>
    <ligand>
        <name>substrate</name>
    </ligand>
</feature>
<feature type="binding site" evidence="10">
    <location>
        <position position="162"/>
    </location>
    <ligand>
        <name>substrate</name>
    </ligand>
</feature>
<evidence type="ECO:0000256" key="2">
    <source>
        <dbReference type="ARBA" id="ARBA00004893"/>
    </source>
</evidence>
<dbReference type="InterPro" id="IPR002638">
    <property type="entry name" value="Quinolinate_PRibosylTrfase_C"/>
</dbReference>
<keyword evidence="14" id="KW-1185">Reference proteome</keyword>
<dbReference type="KEGG" id="mrc:R6Y96_04805"/>
<evidence type="ECO:0000313" key="13">
    <source>
        <dbReference type="EMBL" id="WOX58557.1"/>
    </source>
</evidence>
<dbReference type="PANTHER" id="PTHR32179">
    <property type="entry name" value="NICOTINATE-NUCLEOTIDE PYROPHOSPHORYLASE [CARBOXYLATING]"/>
    <property type="match status" value="1"/>
</dbReference>
<dbReference type="GeneID" id="85732452"/>
<dbReference type="SUPFAM" id="SSF54675">
    <property type="entry name" value="Nicotinate/Quinolinate PRTase N-terminal domain-like"/>
    <property type="match status" value="1"/>
</dbReference>
<comment type="catalytic activity">
    <reaction evidence="8 9">
        <text>nicotinate beta-D-ribonucleotide + CO2 + diphosphate = quinolinate + 5-phospho-alpha-D-ribose 1-diphosphate + 2 H(+)</text>
        <dbReference type="Rhea" id="RHEA:12733"/>
        <dbReference type="ChEBI" id="CHEBI:15378"/>
        <dbReference type="ChEBI" id="CHEBI:16526"/>
        <dbReference type="ChEBI" id="CHEBI:29959"/>
        <dbReference type="ChEBI" id="CHEBI:33019"/>
        <dbReference type="ChEBI" id="CHEBI:57502"/>
        <dbReference type="ChEBI" id="CHEBI:58017"/>
        <dbReference type="EC" id="2.4.2.19"/>
    </reaction>
</comment>
<dbReference type="GO" id="GO:0004514">
    <property type="term" value="F:nicotinate-nucleotide diphosphorylase (carboxylating) activity"/>
    <property type="evidence" value="ECO:0007669"/>
    <property type="project" value="UniProtKB-EC"/>
</dbReference>
<dbReference type="InterPro" id="IPR022412">
    <property type="entry name" value="Quinolinate_PRibosylTrfase_N"/>
</dbReference>
<protein>
    <recommendedName>
        <fullName evidence="9">Nicotinate-nucleotide pyrophosphorylase [carboxylating]</fullName>
        <ecNumber evidence="9">2.4.2.19</ecNumber>
    </recommendedName>
    <alternativeName>
        <fullName evidence="9">Quinolinate phosphoribosyltransferase [decarboxylating]</fullName>
    </alternativeName>
</protein>
<feature type="domain" description="Quinolinate phosphoribosyl transferase C-terminal" evidence="11">
    <location>
        <begin position="105"/>
        <end position="275"/>
    </location>
</feature>
<dbReference type="EC" id="2.4.2.19" evidence="9"/>
<dbReference type="FunFam" id="3.90.1170.20:FF:000001">
    <property type="entry name" value="Nicotinate-nucleotide diphosphorylase (Carboxylating)"/>
    <property type="match status" value="1"/>
</dbReference>
<feature type="binding site" evidence="10">
    <location>
        <position position="93"/>
    </location>
    <ligand>
        <name>substrate</name>
    </ligand>
</feature>
<feature type="binding site" evidence="10">
    <location>
        <position position="190"/>
    </location>
    <ligand>
        <name>substrate</name>
    </ligand>
</feature>
<dbReference type="EMBL" id="CP137642">
    <property type="protein sequence ID" value="WOX58557.1"/>
    <property type="molecule type" value="Genomic_DNA"/>
</dbReference>
<comment type="similarity">
    <text evidence="3 9">Belongs to the NadC/ModD family.</text>
</comment>
<dbReference type="Proteomes" id="UP001305652">
    <property type="component" value="Chromosome"/>
</dbReference>
<evidence type="ECO:0000256" key="1">
    <source>
        <dbReference type="ARBA" id="ARBA00003237"/>
    </source>
</evidence>
<keyword evidence="7 9" id="KW-0808">Transferase</keyword>
<dbReference type="RefSeq" id="WP_318622387.1">
    <property type="nucleotide sequence ID" value="NZ_CP137642.1"/>
</dbReference>
<evidence type="ECO:0000256" key="7">
    <source>
        <dbReference type="ARBA" id="ARBA00022679"/>
    </source>
</evidence>
<dbReference type="GO" id="GO:0034213">
    <property type="term" value="P:quinolinate catabolic process"/>
    <property type="evidence" value="ECO:0007669"/>
    <property type="project" value="TreeGrafter"/>
</dbReference>
<reference evidence="13 14" key="1">
    <citation type="submission" date="2023-10" db="EMBL/GenBank/DDBJ databases">
        <title>The complete genome sequence of Methanoculleus receptaculi DSM 18860.</title>
        <authorList>
            <person name="Lai S.-J."/>
            <person name="You Y.-T."/>
            <person name="Chen S.-C."/>
        </authorList>
    </citation>
    <scope>NUCLEOTIDE SEQUENCE [LARGE SCALE GENOMIC DNA]</scope>
    <source>
        <strain evidence="13 14">DSM 18860</strain>
    </source>
</reference>
<feature type="binding site" evidence="10">
    <location>
        <begin position="128"/>
        <end position="130"/>
    </location>
    <ligand>
        <name>substrate</name>
    </ligand>
</feature>
<dbReference type="PIRSF" id="PIRSF006250">
    <property type="entry name" value="NadC_ModD"/>
    <property type="match status" value="1"/>
</dbReference>
<evidence type="ECO:0000256" key="9">
    <source>
        <dbReference type="PIRNR" id="PIRNR006250"/>
    </source>
</evidence>
<dbReference type="Pfam" id="PF01729">
    <property type="entry name" value="QRPTase_C"/>
    <property type="match status" value="1"/>
</dbReference>
<evidence type="ECO:0000259" key="12">
    <source>
        <dbReference type="Pfam" id="PF02749"/>
    </source>
</evidence>
<feature type="binding site" evidence="10">
    <location>
        <begin position="260"/>
        <end position="262"/>
    </location>
    <ligand>
        <name>substrate</name>
    </ligand>
</feature>
<comment type="pathway">
    <text evidence="2 9">Cofactor biosynthesis; NAD(+) biosynthesis; nicotinate D-ribonucleotide from quinolinate: step 1/1.</text>
</comment>
<dbReference type="GO" id="GO:0009435">
    <property type="term" value="P:NAD+ biosynthetic process"/>
    <property type="evidence" value="ECO:0007669"/>
    <property type="project" value="InterPro"/>
</dbReference>
<organism evidence="13 14">
    <name type="scientific">Methanoculleus receptaculi</name>
    <dbReference type="NCBI Taxonomy" id="394967"/>
    <lineage>
        <taxon>Archaea</taxon>
        <taxon>Methanobacteriati</taxon>
        <taxon>Methanobacteriota</taxon>
        <taxon>Stenosarchaea group</taxon>
        <taxon>Methanomicrobia</taxon>
        <taxon>Methanomicrobiales</taxon>
        <taxon>Methanomicrobiaceae</taxon>
        <taxon>Methanoculleus</taxon>
    </lineage>
</organism>
<evidence type="ECO:0000259" key="11">
    <source>
        <dbReference type="Pfam" id="PF01729"/>
    </source>
</evidence>
<dbReference type="Pfam" id="PF02749">
    <property type="entry name" value="QRPTase_N"/>
    <property type="match status" value="1"/>
</dbReference>
<dbReference type="InterPro" id="IPR004393">
    <property type="entry name" value="NadC"/>
</dbReference>
<sequence length="286" mass="30740">MNVIPIDDLLRFVREDAPWGDLTSETVVPDDVCLAVIRAKEVGVIAGLEEARALFEHFGVTVYPHTADGREVAAGTAIMDLEGPARAILLLERTTLNIIGRMSGIATATREAVERVSRVSKGVRVAATRKTAPGLRVLDKKAVTLGGGDPHRCTLSDMILIKDNHLALVPLPEAIRRAKARSRYLMIEVEVETVEDAVTAAEAGASVIMLDNMTPEDVKAAVEALKREGLRERVTLEVSGGVDGADLAVYAATGIDIISMGALTHTVRNFDVSLDILRGVFTVRLE</sequence>
<feature type="binding site" evidence="10">
    <location>
        <position position="211"/>
    </location>
    <ligand>
        <name>substrate</name>
    </ligand>
</feature>
<dbReference type="Gene3D" id="3.20.20.70">
    <property type="entry name" value="Aldolase class I"/>
    <property type="match status" value="1"/>
</dbReference>
<dbReference type="PANTHER" id="PTHR32179:SF3">
    <property type="entry name" value="NICOTINATE-NUCLEOTIDE PYROPHOSPHORYLASE [CARBOXYLATING]"/>
    <property type="match status" value="1"/>
</dbReference>
<evidence type="ECO:0000256" key="4">
    <source>
        <dbReference type="ARBA" id="ARBA00011218"/>
    </source>
</evidence>
<evidence type="ECO:0000256" key="6">
    <source>
        <dbReference type="ARBA" id="ARBA00022676"/>
    </source>
</evidence>
<name>A0AAX4FXG3_9EURY</name>
<accession>A0AAX4FXG3</accession>